<evidence type="ECO:0000313" key="2">
    <source>
        <dbReference type="EMBL" id="KAJ7373171.1"/>
    </source>
</evidence>
<organism evidence="2 3">
    <name type="scientific">Desmophyllum pertusum</name>
    <dbReference type="NCBI Taxonomy" id="174260"/>
    <lineage>
        <taxon>Eukaryota</taxon>
        <taxon>Metazoa</taxon>
        <taxon>Cnidaria</taxon>
        <taxon>Anthozoa</taxon>
        <taxon>Hexacorallia</taxon>
        <taxon>Scleractinia</taxon>
        <taxon>Caryophylliina</taxon>
        <taxon>Caryophylliidae</taxon>
        <taxon>Desmophyllum</taxon>
    </lineage>
</organism>
<dbReference type="EMBL" id="MU826832">
    <property type="protein sequence ID" value="KAJ7373171.1"/>
    <property type="molecule type" value="Genomic_DNA"/>
</dbReference>
<feature type="compositionally biased region" description="Basic and acidic residues" evidence="1">
    <location>
        <begin position="60"/>
        <end position="82"/>
    </location>
</feature>
<evidence type="ECO:0000313" key="3">
    <source>
        <dbReference type="Proteomes" id="UP001163046"/>
    </source>
</evidence>
<evidence type="ECO:0000256" key="1">
    <source>
        <dbReference type="SAM" id="MobiDB-lite"/>
    </source>
</evidence>
<keyword evidence="3" id="KW-1185">Reference proteome</keyword>
<protein>
    <submittedName>
        <fullName evidence="2">Uncharacterized protein</fullName>
    </submittedName>
</protein>
<reference evidence="2" key="1">
    <citation type="submission" date="2023-01" db="EMBL/GenBank/DDBJ databases">
        <title>Genome assembly of the deep-sea coral Lophelia pertusa.</title>
        <authorList>
            <person name="Herrera S."/>
            <person name="Cordes E."/>
        </authorList>
    </citation>
    <scope>NUCLEOTIDE SEQUENCE</scope>
    <source>
        <strain evidence="2">USNM1676648</strain>
        <tissue evidence="2">Polyp</tissue>
    </source>
</reference>
<name>A0A9W9Z123_9CNID</name>
<dbReference type="Proteomes" id="UP001163046">
    <property type="component" value="Unassembled WGS sequence"/>
</dbReference>
<sequence>MNSLSRQQKSAFIGAKVVLHPAVSCKIIVYDDEHISDDEESANRSCGLEDRSDGQAAGISHREGEMDVSDADRKKTMRENEKGSGSLTNEVDADAGGAAAAGAAAGAGAAGAAGAAAGAVAAANNDESRSVNEASHSLLATMEGRVVLSQSGDVATILKLSDAQVSGEMLQQWVEIHDDRATIDSPEELEQKLCEHEATSEDDSDVPVKTLLPFKILSTYLLKNLFFNCIEENAKDTSGSTVTTSQIFGKLSSSLKESSPVPYFFIPNQNFVGLKALEYDDRCDLVLVTTVINSLLNDALPVN</sequence>
<dbReference type="AlphaFoldDB" id="A0A9W9Z123"/>
<accession>A0A9W9Z123</accession>
<feature type="region of interest" description="Disordered" evidence="1">
    <location>
        <begin position="41"/>
        <end position="91"/>
    </location>
</feature>
<gene>
    <name evidence="2" type="ORF">OS493_014319</name>
</gene>
<proteinExistence type="predicted"/>
<comment type="caution">
    <text evidence="2">The sequence shown here is derived from an EMBL/GenBank/DDBJ whole genome shotgun (WGS) entry which is preliminary data.</text>
</comment>